<evidence type="ECO:0000256" key="4">
    <source>
        <dbReference type="SAM" id="Phobius"/>
    </source>
</evidence>
<dbReference type="GO" id="GO:0031625">
    <property type="term" value="F:ubiquitin protein ligase binding"/>
    <property type="evidence" value="ECO:0007669"/>
    <property type="project" value="TreeGrafter"/>
</dbReference>
<feature type="region of interest" description="Disordered" evidence="3">
    <location>
        <begin position="192"/>
        <end position="244"/>
    </location>
</feature>
<proteinExistence type="predicted"/>
<feature type="transmembrane region" description="Helical" evidence="4">
    <location>
        <begin position="652"/>
        <end position="673"/>
    </location>
</feature>
<dbReference type="GO" id="GO:0016020">
    <property type="term" value="C:membrane"/>
    <property type="evidence" value="ECO:0007669"/>
    <property type="project" value="InterPro"/>
</dbReference>
<dbReference type="PANTHER" id="PTHR12740">
    <property type="entry name" value="JNK1/MAPK8-ASSOCIATED MEMBRANE PROTEIN"/>
    <property type="match status" value="1"/>
</dbReference>
<feature type="transmembrane region" description="Helical" evidence="4">
    <location>
        <begin position="680"/>
        <end position="698"/>
    </location>
</feature>
<accession>A0AA36F2G8</accession>
<name>A0AA36F2G8_OCTVU</name>
<dbReference type="PANTHER" id="PTHR12740:SF4">
    <property type="entry name" value="JNK1_MAPK8-ASSOCIATED MEMBRANE PROTEIN"/>
    <property type="match status" value="1"/>
</dbReference>
<dbReference type="InterPro" id="IPR031424">
    <property type="entry name" value="QVR-like"/>
</dbReference>
<feature type="transmembrane region" description="Helical" evidence="4">
    <location>
        <begin position="553"/>
        <end position="575"/>
    </location>
</feature>
<sequence>MPYSVVRGFLILLTCSFVTVFSKATICYDCTSWNPYCASSVDSPFPEAVATVECNVTKTCFIRKEKDGMISRGCADWWMFSSIVSDYLGCQEQVPAWMKPQEWCFCDTDLCNGQSMADVKKLNGEIHEFNQDAENPVEMVSDEEEMESEEVDAMERHVPHSSSSVTTILPWWWWYVHWSTERPYWMDGKAKHNSNNNNNNRNNKQKINGIRGIRTNEFEDSPVKSPKTTQKEGWENSKTTKHSEHWEAAAVPTGASAADKVRKVKPKSIKQVDKIAGGNNLEASKNEIEESLSDFFCWDCYDDNPLCGDVVQTPVSYYVGRVACPITQKCFIRKDNGVTYRGCADGWKDSSVDYFYVGCRNQTIWGRNVEWCFCSSPLCNYQSMESLRMSHLPLTAKNKSENQDPQKKNHFLMALCPGLYCGKTYVNGQLSECGACPRGYQPNEVSICEMCNELPPFYDCLYLGFMALIPLILHWFFVEYKNRRSRISWTLIPLHLSALFECFMSAIFTLLMFDPKGKLSIWSCPVKRLSDWYTLWYNPSTNYVDTVYCTQEIVYPLYTIVIIYYAFALGLMLLIRPLLSYNCVNKKGTTSIYAALYFFPLLICLQAVFGGLLYYAYPYILIVLSLATHATHLAHCEEQTVLGLLKENFTKLNNLVVIIGHWLLHAYGIIAITQLKKPEIHASCLILTILPTLFYIVTSKFSDPVFINQTFSI</sequence>
<evidence type="ECO:0008006" key="8">
    <source>
        <dbReference type="Google" id="ProtNLM"/>
    </source>
</evidence>
<feature type="transmembrane region" description="Helical" evidence="4">
    <location>
        <begin position="596"/>
        <end position="617"/>
    </location>
</feature>
<keyword evidence="4" id="KW-0472">Membrane</keyword>
<dbReference type="Pfam" id="PF17064">
    <property type="entry name" value="QVR"/>
    <property type="match status" value="1"/>
</dbReference>
<dbReference type="InterPro" id="IPR008485">
    <property type="entry name" value="JAMP"/>
</dbReference>
<feature type="transmembrane region" description="Helical" evidence="4">
    <location>
        <begin position="461"/>
        <end position="478"/>
    </location>
</feature>
<keyword evidence="2" id="KW-0325">Glycoprotein</keyword>
<gene>
    <name evidence="6" type="ORF">OCTVUL_1B014408</name>
</gene>
<organism evidence="6 7">
    <name type="scientific">Octopus vulgaris</name>
    <name type="common">Common octopus</name>
    <dbReference type="NCBI Taxonomy" id="6645"/>
    <lineage>
        <taxon>Eukaryota</taxon>
        <taxon>Metazoa</taxon>
        <taxon>Spiralia</taxon>
        <taxon>Lophotrochozoa</taxon>
        <taxon>Mollusca</taxon>
        <taxon>Cephalopoda</taxon>
        <taxon>Coleoidea</taxon>
        <taxon>Octopodiformes</taxon>
        <taxon>Octopoda</taxon>
        <taxon>Incirrata</taxon>
        <taxon>Octopodidae</taxon>
        <taxon>Octopus</taxon>
    </lineage>
</organism>
<feature type="compositionally biased region" description="Low complexity" evidence="3">
    <location>
        <begin position="193"/>
        <end position="202"/>
    </location>
</feature>
<feature type="transmembrane region" description="Helical" evidence="4">
    <location>
        <begin position="490"/>
        <end position="513"/>
    </location>
</feature>
<evidence type="ECO:0000256" key="3">
    <source>
        <dbReference type="SAM" id="MobiDB-lite"/>
    </source>
</evidence>
<dbReference type="AlphaFoldDB" id="A0AA36F2G8"/>
<protein>
    <recommendedName>
        <fullName evidence="8">JNK1/MAPK8-associated membrane protein</fullName>
    </recommendedName>
</protein>
<evidence type="ECO:0000256" key="2">
    <source>
        <dbReference type="ARBA" id="ARBA00023180"/>
    </source>
</evidence>
<keyword evidence="4" id="KW-1133">Transmembrane helix</keyword>
<keyword evidence="4" id="KW-0812">Transmembrane</keyword>
<feature type="signal peptide" evidence="5">
    <location>
        <begin position="1"/>
        <end position="24"/>
    </location>
</feature>
<dbReference type="GO" id="GO:0032222">
    <property type="term" value="P:regulation of synaptic transmission, cholinergic"/>
    <property type="evidence" value="ECO:0007669"/>
    <property type="project" value="InterPro"/>
</dbReference>
<dbReference type="GO" id="GO:0030431">
    <property type="term" value="P:sleep"/>
    <property type="evidence" value="ECO:0007669"/>
    <property type="project" value="InterPro"/>
</dbReference>
<evidence type="ECO:0000313" key="7">
    <source>
        <dbReference type="Proteomes" id="UP001162480"/>
    </source>
</evidence>
<dbReference type="EMBL" id="OX597817">
    <property type="protein sequence ID" value="CAI9722074.1"/>
    <property type="molecule type" value="Genomic_DNA"/>
</dbReference>
<dbReference type="GO" id="GO:0006986">
    <property type="term" value="P:response to unfolded protein"/>
    <property type="evidence" value="ECO:0007669"/>
    <property type="project" value="InterPro"/>
</dbReference>
<evidence type="ECO:0000256" key="5">
    <source>
        <dbReference type="SAM" id="SignalP"/>
    </source>
</evidence>
<dbReference type="Proteomes" id="UP001162480">
    <property type="component" value="Chromosome 4"/>
</dbReference>
<dbReference type="GO" id="GO:0036503">
    <property type="term" value="P:ERAD pathway"/>
    <property type="evidence" value="ECO:0007669"/>
    <property type="project" value="TreeGrafter"/>
</dbReference>
<keyword evidence="1 5" id="KW-0732">Signal</keyword>
<keyword evidence="7" id="KW-1185">Reference proteome</keyword>
<reference evidence="6" key="1">
    <citation type="submission" date="2023-08" db="EMBL/GenBank/DDBJ databases">
        <authorList>
            <person name="Alioto T."/>
            <person name="Alioto T."/>
            <person name="Gomez Garrido J."/>
        </authorList>
    </citation>
    <scope>NUCLEOTIDE SEQUENCE</scope>
</reference>
<evidence type="ECO:0000256" key="1">
    <source>
        <dbReference type="ARBA" id="ARBA00022729"/>
    </source>
</evidence>
<dbReference type="Pfam" id="PF05571">
    <property type="entry name" value="JAMP"/>
    <property type="match status" value="1"/>
</dbReference>
<evidence type="ECO:0000313" key="6">
    <source>
        <dbReference type="EMBL" id="CAI9722074.1"/>
    </source>
</evidence>
<feature type="chain" id="PRO_5041462347" description="JNK1/MAPK8-associated membrane protein" evidence="5">
    <location>
        <begin position="25"/>
        <end position="713"/>
    </location>
</feature>